<gene>
    <name evidence="2" type="ORF">Taro_021840</name>
</gene>
<dbReference type="EMBL" id="NMUH01001133">
    <property type="protein sequence ID" value="MQL89274.1"/>
    <property type="molecule type" value="Genomic_DNA"/>
</dbReference>
<feature type="transmembrane region" description="Helical" evidence="1">
    <location>
        <begin position="191"/>
        <end position="212"/>
    </location>
</feature>
<keyword evidence="1" id="KW-0812">Transmembrane</keyword>
<dbReference type="Proteomes" id="UP000652761">
    <property type="component" value="Unassembled WGS sequence"/>
</dbReference>
<keyword evidence="1" id="KW-1133">Transmembrane helix</keyword>
<name>A0A843V6L6_COLES</name>
<keyword evidence="3" id="KW-1185">Reference proteome</keyword>
<reference evidence="2" key="1">
    <citation type="submission" date="2017-07" db="EMBL/GenBank/DDBJ databases">
        <title>Taro Niue Genome Assembly and Annotation.</title>
        <authorList>
            <person name="Atibalentja N."/>
            <person name="Keating K."/>
            <person name="Fields C.J."/>
        </authorList>
    </citation>
    <scope>NUCLEOTIDE SEQUENCE</scope>
    <source>
        <strain evidence="2">Niue_2</strain>
        <tissue evidence="2">Leaf</tissue>
    </source>
</reference>
<dbReference type="AlphaFoldDB" id="A0A843V6L6"/>
<evidence type="ECO:0000313" key="3">
    <source>
        <dbReference type="Proteomes" id="UP000652761"/>
    </source>
</evidence>
<evidence type="ECO:0000313" key="2">
    <source>
        <dbReference type="EMBL" id="MQL89274.1"/>
    </source>
</evidence>
<keyword evidence="1" id="KW-0472">Membrane</keyword>
<accession>A0A843V6L6</accession>
<organism evidence="2 3">
    <name type="scientific">Colocasia esculenta</name>
    <name type="common">Wild taro</name>
    <name type="synonym">Arum esculentum</name>
    <dbReference type="NCBI Taxonomy" id="4460"/>
    <lineage>
        <taxon>Eukaryota</taxon>
        <taxon>Viridiplantae</taxon>
        <taxon>Streptophyta</taxon>
        <taxon>Embryophyta</taxon>
        <taxon>Tracheophyta</taxon>
        <taxon>Spermatophyta</taxon>
        <taxon>Magnoliopsida</taxon>
        <taxon>Liliopsida</taxon>
        <taxon>Araceae</taxon>
        <taxon>Aroideae</taxon>
        <taxon>Colocasieae</taxon>
        <taxon>Colocasia</taxon>
    </lineage>
</organism>
<comment type="caution">
    <text evidence="2">The sequence shown here is derived from an EMBL/GenBank/DDBJ whole genome shotgun (WGS) entry which is preliminary data.</text>
</comment>
<sequence length="288" mass="30889">MLSVPTMKACTCLPPALFRGMAQFVTVFASGLVVWGGRSGDLLARCSESLLFLEHSALDALSEFSRILQALCSPDHLRVGLNIKWRQLGDICGFEPVEEFLRLHPLSANQMIGVASQSGELFNGLPPCTGIPFKLECGKVCGSAESGWIQVAEIPVQFTSSSVVIVVIVGSSRLKIGKGSKFVAALAEGDVAVVVAVASISVAAMLATLTVMPRQFSSRINREGMTNVVQPARRLRTCAKAKKTYGGLDKDSLAQSGVFSVERWSMSREKCVKTDLSCLECSKAEGKR</sequence>
<proteinExistence type="predicted"/>
<protein>
    <submittedName>
        <fullName evidence="2">Uncharacterized protein</fullName>
    </submittedName>
</protein>
<evidence type="ECO:0000256" key="1">
    <source>
        <dbReference type="SAM" id="Phobius"/>
    </source>
</evidence>